<dbReference type="GO" id="GO:0141221">
    <property type="term" value="F:histone deacetylase activity, hydrolytic mechanism"/>
    <property type="evidence" value="ECO:0007669"/>
    <property type="project" value="UniProtKB-EC"/>
</dbReference>
<feature type="region of interest" description="Disordered" evidence="11">
    <location>
        <begin position="106"/>
        <end position="176"/>
    </location>
</feature>
<dbReference type="PROSITE" id="PS50088">
    <property type="entry name" value="ANK_REPEAT"/>
    <property type="match status" value="3"/>
</dbReference>
<keyword evidence="5" id="KW-0378">Hydrolase</keyword>
<comment type="subcellular location">
    <subcellularLocation>
        <location evidence="1">Nucleus</location>
    </subcellularLocation>
</comment>
<evidence type="ECO:0000256" key="3">
    <source>
        <dbReference type="ARBA" id="ARBA00012111"/>
    </source>
</evidence>
<evidence type="ECO:0000256" key="11">
    <source>
        <dbReference type="SAM" id="MobiDB-lite"/>
    </source>
</evidence>
<feature type="compositionally biased region" description="Low complexity" evidence="11">
    <location>
        <begin position="1215"/>
        <end position="1224"/>
    </location>
</feature>
<keyword evidence="10" id="KW-0040">ANK repeat</keyword>
<proteinExistence type="inferred from homology"/>
<protein>
    <recommendedName>
        <fullName evidence="3">histone deacetylase</fullName>
        <ecNumber evidence="3">3.5.1.98</ecNumber>
    </recommendedName>
</protein>
<keyword evidence="7" id="KW-0805">Transcription regulation</keyword>
<dbReference type="PANTHER" id="PTHR10625:SF5">
    <property type="entry name" value="HISTONE DEACETYLASE"/>
    <property type="match status" value="1"/>
</dbReference>
<accession>A0ABD3PQM4</accession>
<feature type="region of interest" description="Disordered" evidence="11">
    <location>
        <begin position="1211"/>
        <end position="1235"/>
    </location>
</feature>
<dbReference type="SMART" id="SM00717">
    <property type="entry name" value="SANT"/>
    <property type="match status" value="1"/>
</dbReference>
<dbReference type="Gene3D" id="1.10.10.60">
    <property type="entry name" value="Homeodomain-like"/>
    <property type="match status" value="1"/>
</dbReference>
<dbReference type="Pfam" id="PF12796">
    <property type="entry name" value="Ank_2"/>
    <property type="match status" value="1"/>
</dbReference>
<dbReference type="InterPro" id="IPR001005">
    <property type="entry name" value="SANT/Myb"/>
</dbReference>
<dbReference type="EMBL" id="JALLAZ020000674">
    <property type="protein sequence ID" value="KAL3789601.1"/>
    <property type="molecule type" value="Genomic_DNA"/>
</dbReference>
<dbReference type="GO" id="GO:0010468">
    <property type="term" value="P:regulation of gene expression"/>
    <property type="evidence" value="ECO:0007669"/>
    <property type="project" value="UniProtKB-ARBA"/>
</dbReference>
<keyword evidence="4" id="KW-0678">Repressor</keyword>
<evidence type="ECO:0000259" key="14">
    <source>
        <dbReference type="PROSITE" id="PS51294"/>
    </source>
</evidence>
<keyword evidence="6" id="KW-0156">Chromatin regulator</keyword>
<evidence type="ECO:0000256" key="2">
    <source>
        <dbReference type="ARBA" id="ARBA00007738"/>
    </source>
</evidence>
<feature type="region of interest" description="Disordered" evidence="11">
    <location>
        <begin position="304"/>
        <end position="323"/>
    </location>
</feature>
<comment type="similarity">
    <text evidence="2">Belongs to the histone deacetylase family. HD type 2 subfamily.</text>
</comment>
<feature type="compositionally biased region" description="Acidic residues" evidence="11">
    <location>
        <begin position="47"/>
        <end position="56"/>
    </location>
</feature>
<dbReference type="InterPro" id="IPR006447">
    <property type="entry name" value="Myb_dom_plants"/>
</dbReference>
<evidence type="ECO:0000256" key="10">
    <source>
        <dbReference type="PROSITE-ProRule" id="PRU00023"/>
    </source>
</evidence>
<keyword evidence="16" id="KW-1185">Reference proteome</keyword>
<evidence type="ECO:0000313" key="15">
    <source>
        <dbReference type="EMBL" id="KAL3789601.1"/>
    </source>
</evidence>
<dbReference type="Proteomes" id="UP001530315">
    <property type="component" value="Unassembled WGS sequence"/>
</dbReference>
<dbReference type="InterPro" id="IPR023696">
    <property type="entry name" value="Ureohydrolase_dom_sf"/>
</dbReference>
<dbReference type="SMART" id="SM00248">
    <property type="entry name" value="ANK"/>
    <property type="match status" value="3"/>
</dbReference>
<evidence type="ECO:0000256" key="8">
    <source>
        <dbReference type="ARBA" id="ARBA00023163"/>
    </source>
</evidence>
<feature type="compositionally biased region" description="Low complexity" evidence="11">
    <location>
        <begin position="1157"/>
        <end position="1167"/>
    </location>
</feature>
<dbReference type="GO" id="GO:0005634">
    <property type="term" value="C:nucleus"/>
    <property type="evidence" value="ECO:0007669"/>
    <property type="project" value="UniProtKB-SubCell"/>
</dbReference>
<evidence type="ECO:0000259" key="12">
    <source>
        <dbReference type="PROSITE" id="PS50090"/>
    </source>
</evidence>
<evidence type="ECO:0000256" key="4">
    <source>
        <dbReference type="ARBA" id="ARBA00022491"/>
    </source>
</evidence>
<feature type="region of interest" description="Disordered" evidence="11">
    <location>
        <begin position="1151"/>
        <end position="1191"/>
    </location>
</feature>
<dbReference type="SUPFAM" id="SSF48403">
    <property type="entry name" value="Ankyrin repeat"/>
    <property type="match status" value="1"/>
</dbReference>
<dbReference type="PROSITE" id="PS51293">
    <property type="entry name" value="SANT"/>
    <property type="match status" value="1"/>
</dbReference>
<feature type="domain" description="HTH myb-type" evidence="14">
    <location>
        <begin position="174"/>
        <end position="222"/>
    </location>
</feature>
<sequence length="1401" mass="150580">MDGPDDLWDEQPPDADEVAALLHPDYPPLEDTLDDDAYLDHYYHDDDAAEEEDADEQPPFPPLHHVNHHTSPSPPPPLSPSDYALGGGAAIISHYNHAAPHFAVAAAAHPPPPPSPTIPSTTMTTTTTGKQHQPPPRPSLHAKPPSQQKQQQTQQPTDKPPQGKAIEAGNEHTGRWTKEEHGAFLLGLQMYGKEWKKVAARVKTRTVVQTRTHAQKYFQKLAKGEGGGESDANTSMCVVGSMSTMPLGGAEMPVAQQAPSAKIANSAMDLGGLGGGGYPSVEKKPKKRVSKMLATASVSSILQDKQQQQQCQPPVVTGQSQPLISRSYSSEAASGLLNMFNDRRVSATTLGSPSATAAAGPSSQQQHGLTAAATTTILSDSLLPASAPAHGSGFASNNAASNVVMSLAQPAVAGGISIVAPTYEDMIQAGKFPEPSPAACGKRKMDEIAAAQMLAGVVGRATGAINSTSIGEAPSPKKRSSVISGSAAISSASTMPAEGANRQLSLTEYLAGVFEDEDMATPPPPPAENFAPDSPFSAAAAAIAGADYTSLSGSTMVGRGLALQIVNPDTFGGHVNSDFKRLFMNGQASPLTPWDGQLEALVSQVKSQEPHPPPAFADTDITEAELDSLITPIILPLPLRNPRSDFQLAICRGSVAEVSKICSNLSHLKSSVINQRDEAGFFPLHSAVALGLLDEFGLNCRESLEICQVLIDNGADVTCRDKDGNTPVHWASRAGHVGVLGLLLVRNCPLDVQNNAGETALHWAMRAGERGAVAVKVLVENGARVNVFNRNFRRPLDVAAEGFGGLHEGSEGNGSAKHDDSACCIKPNIRERRTSRWNLMRFSSQCRTLVLYHQECLDHLAKSDADWEVPDRIENIMSTLTTRTTESCVPDDELSFKPCEVTISNEFERATLELLSRIHSAEYLAFINDLSKELERKRKQQLIEETQYNTEGVVQEKPSNVVPFTPMVQRKIMKDVTTKEDLHSDTAFSAGSLKAARRAAGAVQHAVDCVLVGRNRNAFCIVRPPGHHAGINGLLSDAESCGFCLFNNVAAGAMHALSDEKHRPRCERCAIVDIDAHHGNGTEEIVRKCHDSGRLLFFSVHLYDHDKPTKGSFQYKFYPGTGAEDEVAHNIINVPIAPLWREKDVAKSLSLASNGGTATTQPRQTRQTRLRSKEDAAPQRLPSLPDLSKYKNEEAVPDATLKPVSVNNSSLETASVASDSSQSSKPRAPLPSASPHYPPHYLMGVGRLAYRRAIQHRLLPALRAFNPDLIILSTGFDAARGDVGNARHYVNGTEAMGLDLEPEDYAWTARKVCEIADICCNGRVVSVLEGGYGRTPPPVPSPQHSAPTPPHSGNKPASVSIRQKLDKSFFSECAIQHLKGLIDPYYTDEQEQTDSSDRKRP</sequence>
<dbReference type="InterPro" id="IPR036770">
    <property type="entry name" value="Ankyrin_rpt-contain_sf"/>
</dbReference>
<reference evidence="15 16" key="1">
    <citation type="submission" date="2024-10" db="EMBL/GenBank/DDBJ databases">
        <title>Updated reference genomes for cyclostephanoid diatoms.</title>
        <authorList>
            <person name="Roberts W.R."/>
            <person name="Alverson A.J."/>
        </authorList>
    </citation>
    <scope>NUCLEOTIDE SEQUENCE [LARGE SCALE GENOMIC DNA]</scope>
    <source>
        <strain evidence="15 16">AJA276-08</strain>
    </source>
</reference>
<feature type="region of interest" description="Disordered" evidence="11">
    <location>
        <begin position="1333"/>
        <end position="1360"/>
    </location>
</feature>
<dbReference type="Pfam" id="PF00249">
    <property type="entry name" value="Myb_DNA-binding"/>
    <property type="match status" value="1"/>
</dbReference>
<evidence type="ECO:0000256" key="6">
    <source>
        <dbReference type="ARBA" id="ARBA00022853"/>
    </source>
</evidence>
<evidence type="ECO:0000259" key="13">
    <source>
        <dbReference type="PROSITE" id="PS51293"/>
    </source>
</evidence>
<feature type="domain" description="Myb-like" evidence="12">
    <location>
        <begin position="168"/>
        <end position="218"/>
    </location>
</feature>
<dbReference type="InterPro" id="IPR023801">
    <property type="entry name" value="His_deacetylse_dom"/>
</dbReference>
<dbReference type="InterPro" id="IPR017930">
    <property type="entry name" value="Myb_dom"/>
</dbReference>
<evidence type="ECO:0000256" key="5">
    <source>
        <dbReference type="ARBA" id="ARBA00022801"/>
    </source>
</evidence>
<dbReference type="NCBIfam" id="TIGR01557">
    <property type="entry name" value="myb_SHAQKYF"/>
    <property type="match status" value="1"/>
</dbReference>
<dbReference type="Gene3D" id="1.25.40.20">
    <property type="entry name" value="Ankyrin repeat-containing domain"/>
    <property type="match status" value="1"/>
</dbReference>
<evidence type="ECO:0000313" key="16">
    <source>
        <dbReference type="Proteomes" id="UP001530315"/>
    </source>
</evidence>
<dbReference type="Gene3D" id="3.40.800.20">
    <property type="entry name" value="Histone deacetylase domain"/>
    <property type="match status" value="2"/>
</dbReference>
<dbReference type="EC" id="3.5.1.98" evidence="3"/>
<dbReference type="InterPro" id="IPR002110">
    <property type="entry name" value="Ankyrin_rpt"/>
</dbReference>
<feature type="compositionally biased region" description="Low complexity" evidence="11">
    <location>
        <begin position="143"/>
        <end position="162"/>
    </location>
</feature>
<dbReference type="InterPro" id="IPR009057">
    <property type="entry name" value="Homeodomain-like_sf"/>
</dbReference>
<gene>
    <name evidence="15" type="ORF">ACHAW5_010658</name>
</gene>
<evidence type="ECO:0000256" key="9">
    <source>
        <dbReference type="ARBA" id="ARBA00023242"/>
    </source>
</evidence>
<dbReference type="CDD" id="cd00167">
    <property type="entry name" value="SANT"/>
    <property type="match status" value="1"/>
</dbReference>
<name>A0ABD3PQM4_9STRA</name>
<dbReference type="PROSITE" id="PS50090">
    <property type="entry name" value="MYB_LIKE"/>
    <property type="match status" value="1"/>
</dbReference>
<feature type="repeat" description="ANK" evidence="10">
    <location>
        <begin position="679"/>
        <end position="722"/>
    </location>
</feature>
<dbReference type="InterPro" id="IPR037138">
    <property type="entry name" value="His_deacetylse_dom_sf"/>
</dbReference>
<dbReference type="SUPFAM" id="SSF46689">
    <property type="entry name" value="Homeodomain-like"/>
    <property type="match status" value="1"/>
</dbReference>
<comment type="caution">
    <text evidence="15">The sequence shown here is derived from an EMBL/GenBank/DDBJ whole genome shotgun (WGS) entry which is preliminary data.</text>
</comment>
<feature type="region of interest" description="Disordered" evidence="11">
    <location>
        <begin position="25"/>
        <end position="82"/>
    </location>
</feature>
<dbReference type="PROSITE" id="PS50297">
    <property type="entry name" value="ANK_REP_REGION"/>
    <property type="match status" value="2"/>
</dbReference>
<dbReference type="PANTHER" id="PTHR10625">
    <property type="entry name" value="HISTONE DEACETYLASE HDAC1-RELATED"/>
    <property type="match status" value="1"/>
</dbReference>
<keyword evidence="8" id="KW-0804">Transcription</keyword>
<dbReference type="Pfam" id="PF00850">
    <property type="entry name" value="Hist_deacetyl"/>
    <property type="match status" value="2"/>
</dbReference>
<feature type="repeat" description="ANK" evidence="10">
    <location>
        <begin position="756"/>
        <end position="790"/>
    </location>
</feature>
<feature type="repeat" description="ANK" evidence="10">
    <location>
        <begin position="723"/>
        <end position="755"/>
    </location>
</feature>
<dbReference type="InterPro" id="IPR017884">
    <property type="entry name" value="SANT_dom"/>
</dbReference>
<dbReference type="SUPFAM" id="SSF52768">
    <property type="entry name" value="Arginase/deacetylase"/>
    <property type="match status" value="2"/>
</dbReference>
<keyword evidence="9" id="KW-0539">Nucleus</keyword>
<evidence type="ECO:0000256" key="1">
    <source>
        <dbReference type="ARBA" id="ARBA00004123"/>
    </source>
</evidence>
<organism evidence="15 16">
    <name type="scientific">Stephanodiscus triporus</name>
    <dbReference type="NCBI Taxonomy" id="2934178"/>
    <lineage>
        <taxon>Eukaryota</taxon>
        <taxon>Sar</taxon>
        <taxon>Stramenopiles</taxon>
        <taxon>Ochrophyta</taxon>
        <taxon>Bacillariophyta</taxon>
        <taxon>Coscinodiscophyceae</taxon>
        <taxon>Thalassiosirophycidae</taxon>
        <taxon>Stephanodiscales</taxon>
        <taxon>Stephanodiscaceae</taxon>
        <taxon>Stephanodiscus</taxon>
    </lineage>
</organism>
<dbReference type="PROSITE" id="PS51294">
    <property type="entry name" value="HTH_MYB"/>
    <property type="match status" value="1"/>
</dbReference>
<feature type="compositionally biased region" description="Low complexity" evidence="11">
    <location>
        <begin position="118"/>
        <end position="132"/>
    </location>
</feature>
<feature type="domain" description="SANT" evidence="13">
    <location>
        <begin position="171"/>
        <end position="207"/>
    </location>
</feature>
<evidence type="ECO:0000256" key="7">
    <source>
        <dbReference type="ARBA" id="ARBA00023015"/>
    </source>
</evidence>